<evidence type="ECO:0000313" key="2">
    <source>
        <dbReference type="Proteomes" id="UP000594778"/>
    </source>
</evidence>
<dbReference type="AlphaFoldDB" id="A0A7T2VZI6"/>
<dbReference type="RefSeq" id="WP_197954695.1">
    <property type="nucleotide sequence ID" value="NZ_CP065668.1"/>
</dbReference>
<name>A0A7T2VZI6_DELAC</name>
<evidence type="ECO:0000313" key="1">
    <source>
        <dbReference type="EMBL" id="QPS07130.1"/>
    </source>
</evidence>
<sequence length="253" mass="29058">MQSAELIQSELNSIYEEFKNQTVFPAAIAEKSSPPLLLSVPEKWVKSTDRVLIIGQETQGWDFDPGDYFPDLKSSIKNFSDFQKIHNSVPAMTAGYRSFEFARHQPANYNSPFWRAYRSVRSQFDEQEDGYETSVLWTNLFRIDLNGTSVVMNGRAEDISRIREAGTKLLLDEINLLNPTATIFFTGPNYNEHLYAHFPDIRICDFLDHDPQKTAILEHPLLPPHSFRTYHPGYLSRSGQLGIIQDIINIIKQ</sequence>
<dbReference type="EMBL" id="CP065668">
    <property type="protein sequence ID" value="QPS07130.1"/>
    <property type="molecule type" value="Genomic_DNA"/>
</dbReference>
<accession>A0A7T2VZI6</accession>
<protein>
    <recommendedName>
        <fullName evidence="3">Uracil DNA glycosylase superfamily protein</fullName>
    </recommendedName>
</protein>
<reference evidence="1 2" key="1">
    <citation type="submission" date="2020-12" db="EMBL/GenBank/DDBJ databases">
        <title>FDA dAtabase for Regulatory Grade micrObial Sequences (FDA-ARGOS): Supporting development and validation of Infectious Disease Dx tests.</title>
        <authorList>
            <person name="Sproer C."/>
            <person name="Gronow S."/>
            <person name="Severitt S."/>
            <person name="Schroder I."/>
            <person name="Tallon L."/>
            <person name="Sadzewicz L."/>
            <person name="Zhao X."/>
            <person name="Boylan J."/>
            <person name="Ott S."/>
            <person name="Bowen H."/>
            <person name="Vavikolanu K."/>
            <person name="Mehta A."/>
            <person name="Aluvathingal J."/>
            <person name="Nadendla S."/>
            <person name="Lowell S."/>
            <person name="Myers T."/>
            <person name="Yan Y."/>
            <person name="Sichtig H."/>
        </authorList>
    </citation>
    <scope>NUCLEOTIDE SEQUENCE [LARGE SCALE GENOMIC DNA]</scope>
    <source>
        <strain evidence="1 2">FDAARGOS_909</strain>
    </source>
</reference>
<evidence type="ECO:0008006" key="3">
    <source>
        <dbReference type="Google" id="ProtNLM"/>
    </source>
</evidence>
<gene>
    <name evidence="1" type="ORF">I6G66_22970</name>
</gene>
<organism evidence="1 2">
    <name type="scientific">Delftia acidovorans</name>
    <name type="common">Pseudomonas acidovorans</name>
    <name type="synonym">Comamonas acidovorans</name>
    <dbReference type="NCBI Taxonomy" id="80866"/>
    <lineage>
        <taxon>Bacteria</taxon>
        <taxon>Pseudomonadati</taxon>
        <taxon>Pseudomonadota</taxon>
        <taxon>Betaproteobacteria</taxon>
        <taxon>Burkholderiales</taxon>
        <taxon>Comamonadaceae</taxon>
        <taxon>Delftia</taxon>
    </lineage>
</organism>
<dbReference type="Proteomes" id="UP000594778">
    <property type="component" value="Chromosome"/>
</dbReference>
<proteinExistence type="predicted"/>